<name>A0AAV7VIA4_PLEWA</name>
<comment type="caution">
    <text evidence="3">The sequence shown here is derived from an EMBL/GenBank/DDBJ whole genome shotgun (WGS) entry which is preliminary data.</text>
</comment>
<dbReference type="AlphaFoldDB" id="A0AAV7VIA4"/>
<feature type="chain" id="PRO_5044023655" evidence="2">
    <location>
        <begin position="19"/>
        <end position="131"/>
    </location>
</feature>
<proteinExistence type="predicted"/>
<protein>
    <submittedName>
        <fullName evidence="3">Uncharacterized protein</fullName>
    </submittedName>
</protein>
<keyword evidence="4" id="KW-1185">Reference proteome</keyword>
<feature type="signal peptide" evidence="2">
    <location>
        <begin position="1"/>
        <end position="18"/>
    </location>
</feature>
<feature type="compositionally biased region" description="Basic and acidic residues" evidence="1">
    <location>
        <begin position="21"/>
        <end position="31"/>
    </location>
</feature>
<sequence length="131" mass="14378">MMAYLCVGLILILTRVPHQGPKPDPKEDRGGHRGRRGLTISEKPGESRHPQPTEGQTRALPAWPGFPEDTDWAHRIELWGGQSRTLFIPSACGGCRYGTAEEEGHRHSEADAETTVCALASLTPRPGEDTR</sequence>
<reference evidence="3" key="1">
    <citation type="journal article" date="2022" name="bioRxiv">
        <title>Sequencing and chromosome-scale assembly of the giantPleurodeles waltlgenome.</title>
        <authorList>
            <person name="Brown T."/>
            <person name="Elewa A."/>
            <person name="Iarovenko S."/>
            <person name="Subramanian E."/>
            <person name="Araus A.J."/>
            <person name="Petzold A."/>
            <person name="Susuki M."/>
            <person name="Suzuki K.-i.T."/>
            <person name="Hayashi T."/>
            <person name="Toyoda A."/>
            <person name="Oliveira C."/>
            <person name="Osipova E."/>
            <person name="Leigh N.D."/>
            <person name="Simon A."/>
            <person name="Yun M.H."/>
        </authorList>
    </citation>
    <scope>NUCLEOTIDE SEQUENCE</scope>
    <source>
        <strain evidence="3">20211129_DDA</strain>
        <tissue evidence="3">Liver</tissue>
    </source>
</reference>
<accession>A0AAV7VIA4</accession>
<evidence type="ECO:0000313" key="3">
    <source>
        <dbReference type="EMBL" id="KAJ1201365.1"/>
    </source>
</evidence>
<gene>
    <name evidence="3" type="ORF">NDU88_005177</name>
</gene>
<dbReference type="EMBL" id="JANPWB010000003">
    <property type="protein sequence ID" value="KAJ1201365.1"/>
    <property type="molecule type" value="Genomic_DNA"/>
</dbReference>
<evidence type="ECO:0000256" key="2">
    <source>
        <dbReference type="SAM" id="SignalP"/>
    </source>
</evidence>
<keyword evidence="2" id="KW-0732">Signal</keyword>
<feature type="region of interest" description="Disordered" evidence="1">
    <location>
        <begin position="17"/>
        <end position="66"/>
    </location>
</feature>
<evidence type="ECO:0000313" key="4">
    <source>
        <dbReference type="Proteomes" id="UP001066276"/>
    </source>
</evidence>
<organism evidence="3 4">
    <name type="scientific">Pleurodeles waltl</name>
    <name type="common">Iberian ribbed newt</name>
    <dbReference type="NCBI Taxonomy" id="8319"/>
    <lineage>
        <taxon>Eukaryota</taxon>
        <taxon>Metazoa</taxon>
        <taxon>Chordata</taxon>
        <taxon>Craniata</taxon>
        <taxon>Vertebrata</taxon>
        <taxon>Euteleostomi</taxon>
        <taxon>Amphibia</taxon>
        <taxon>Batrachia</taxon>
        <taxon>Caudata</taxon>
        <taxon>Salamandroidea</taxon>
        <taxon>Salamandridae</taxon>
        <taxon>Pleurodelinae</taxon>
        <taxon>Pleurodeles</taxon>
    </lineage>
</organism>
<dbReference type="Proteomes" id="UP001066276">
    <property type="component" value="Chromosome 2_1"/>
</dbReference>
<evidence type="ECO:0000256" key="1">
    <source>
        <dbReference type="SAM" id="MobiDB-lite"/>
    </source>
</evidence>